<sequence length="112" mass="12411">MSHDHHDHSNCNHDHGSHSHSHGDAKKVNAVNDELSLRQQAADKLAKFLVELQELANQHRKATQVKTSAAPVNKADVDLLMKEMQITKAEAESTLRSNKNDVVAALTYLTSH</sequence>
<name>A0AAN7I1C8_9FUNG</name>
<evidence type="ECO:0000256" key="1">
    <source>
        <dbReference type="SAM" id="Coils"/>
    </source>
</evidence>
<dbReference type="GO" id="GO:0050821">
    <property type="term" value="P:protein stabilization"/>
    <property type="evidence" value="ECO:0007669"/>
    <property type="project" value="TreeGrafter"/>
</dbReference>
<evidence type="ECO:0000313" key="5">
    <source>
        <dbReference type="Proteomes" id="UP001304243"/>
    </source>
</evidence>
<proteinExistence type="predicted"/>
<dbReference type="Gene3D" id="1.10.8.10">
    <property type="entry name" value="DNA helicase RuvA subunit, C-terminal domain"/>
    <property type="match status" value="1"/>
</dbReference>
<protein>
    <recommendedName>
        <fullName evidence="3">Nascent polypeptide-associated complex subunit alpha-like UBA domain-containing protein</fullName>
    </recommendedName>
</protein>
<gene>
    <name evidence="4" type="ORF">ATC70_011323</name>
</gene>
<reference evidence="4 5" key="1">
    <citation type="submission" date="2022-11" db="EMBL/GenBank/DDBJ databases">
        <title>Mucor velutinosus strain NIH1002 WGS.</title>
        <authorList>
            <person name="Subramanian P."/>
            <person name="Mullikin J.C."/>
            <person name="Segre J.A."/>
            <person name="Zelazny A.M."/>
        </authorList>
    </citation>
    <scope>NUCLEOTIDE SEQUENCE [LARGE SCALE GENOMIC DNA]</scope>
    <source>
        <strain evidence="4 5">NIH1002</strain>
    </source>
</reference>
<accession>A0AAN7I1C8</accession>
<dbReference type="Pfam" id="PF19026">
    <property type="entry name" value="UBA_HYPK"/>
    <property type="match status" value="1"/>
</dbReference>
<evidence type="ECO:0000256" key="2">
    <source>
        <dbReference type="SAM" id="MobiDB-lite"/>
    </source>
</evidence>
<dbReference type="EMBL" id="JASEJX010000014">
    <property type="protein sequence ID" value="KAK4516352.1"/>
    <property type="molecule type" value="Genomic_DNA"/>
</dbReference>
<feature type="coiled-coil region" evidence="1">
    <location>
        <begin position="38"/>
        <end position="101"/>
    </location>
</feature>
<keyword evidence="1" id="KW-0175">Coiled coil</keyword>
<keyword evidence="5" id="KW-1185">Reference proteome</keyword>
<dbReference type="GeneID" id="89955009"/>
<dbReference type="RefSeq" id="XP_064683018.1">
    <property type="nucleotide sequence ID" value="XM_064830516.1"/>
</dbReference>
<dbReference type="Proteomes" id="UP001304243">
    <property type="component" value="Unassembled WGS sequence"/>
</dbReference>
<comment type="caution">
    <text evidence="4">The sequence shown here is derived from an EMBL/GenBank/DDBJ whole genome shotgun (WGS) entry which is preliminary data.</text>
</comment>
<dbReference type="InterPro" id="IPR038922">
    <property type="entry name" value="HYPK_UBA"/>
</dbReference>
<dbReference type="CDD" id="cd14361">
    <property type="entry name" value="UBA_HYPK"/>
    <property type="match status" value="1"/>
</dbReference>
<feature type="domain" description="Nascent polypeptide-associated complex subunit alpha-like UBA" evidence="3">
    <location>
        <begin position="72"/>
        <end position="110"/>
    </location>
</feature>
<feature type="region of interest" description="Disordered" evidence="2">
    <location>
        <begin position="1"/>
        <end position="29"/>
    </location>
</feature>
<evidence type="ECO:0000259" key="3">
    <source>
        <dbReference type="Pfam" id="PF19026"/>
    </source>
</evidence>
<dbReference type="AlphaFoldDB" id="A0AAN7I1C8"/>
<dbReference type="PANTHER" id="PTHR31184">
    <property type="entry name" value="HUNTINGTIN-INTERACTING PROTEIN K FAMILY MEMBER"/>
    <property type="match status" value="1"/>
</dbReference>
<dbReference type="GO" id="GO:0043066">
    <property type="term" value="P:negative regulation of apoptotic process"/>
    <property type="evidence" value="ECO:0007669"/>
    <property type="project" value="TreeGrafter"/>
</dbReference>
<dbReference type="InterPro" id="IPR044034">
    <property type="entry name" value="NAC-like_UBA"/>
</dbReference>
<dbReference type="InterPro" id="IPR052617">
    <property type="entry name" value="Huntingtin-int_K"/>
</dbReference>
<feature type="compositionally biased region" description="Basic and acidic residues" evidence="2">
    <location>
        <begin position="1"/>
        <end position="27"/>
    </location>
</feature>
<organism evidence="4 5">
    <name type="scientific">Mucor velutinosus</name>
    <dbReference type="NCBI Taxonomy" id="708070"/>
    <lineage>
        <taxon>Eukaryota</taxon>
        <taxon>Fungi</taxon>
        <taxon>Fungi incertae sedis</taxon>
        <taxon>Mucoromycota</taxon>
        <taxon>Mucoromycotina</taxon>
        <taxon>Mucoromycetes</taxon>
        <taxon>Mucorales</taxon>
        <taxon>Mucorineae</taxon>
        <taxon>Mucoraceae</taxon>
        <taxon>Mucor</taxon>
    </lineage>
</organism>
<dbReference type="PANTHER" id="PTHR31184:SF2">
    <property type="entry name" value="HUNTINGTIN-INTERACTING PROTEIN K"/>
    <property type="match status" value="1"/>
</dbReference>
<evidence type="ECO:0000313" key="4">
    <source>
        <dbReference type="EMBL" id="KAK4516352.1"/>
    </source>
</evidence>